<dbReference type="EMBL" id="CP000479">
    <property type="protein sequence ID" value="ABK67537.1"/>
    <property type="molecule type" value="Genomic_DNA"/>
</dbReference>
<dbReference type="Proteomes" id="UP000001574">
    <property type="component" value="Chromosome"/>
</dbReference>
<evidence type="ECO:0000256" key="1">
    <source>
        <dbReference type="SAM" id="MobiDB-lite"/>
    </source>
</evidence>
<dbReference type="HOGENOM" id="CLU_2880998_0_0_11"/>
<evidence type="ECO:0000313" key="3">
    <source>
        <dbReference type="Proteomes" id="UP000001574"/>
    </source>
</evidence>
<organism evidence="2 3">
    <name type="scientific">Mycobacterium avium (strain 104)</name>
    <dbReference type="NCBI Taxonomy" id="243243"/>
    <lineage>
        <taxon>Bacteria</taxon>
        <taxon>Bacillati</taxon>
        <taxon>Actinomycetota</taxon>
        <taxon>Actinomycetes</taxon>
        <taxon>Mycobacteriales</taxon>
        <taxon>Mycobacteriaceae</taxon>
        <taxon>Mycobacterium</taxon>
        <taxon>Mycobacterium avium complex (MAC)</taxon>
    </lineage>
</organism>
<evidence type="ECO:0000313" key="2">
    <source>
        <dbReference type="EMBL" id="ABK67537.1"/>
    </source>
</evidence>
<protein>
    <submittedName>
        <fullName evidence="2">Uncharacterized protein</fullName>
    </submittedName>
</protein>
<reference evidence="2 3" key="1">
    <citation type="submission" date="2006-10" db="EMBL/GenBank/DDBJ databases">
        <authorList>
            <person name="Fleischmann R.D."/>
            <person name="Dodson R.J."/>
            <person name="Haft D.H."/>
            <person name="Merkel J.S."/>
            <person name="Nelson W.C."/>
            <person name="Fraser C.M."/>
        </authorList>
    </citation>
    <scope>NUCLEOTIDE SEQUENCE [LARGE SCALE GENOMIC DNA]</scope>
    <source>
        <strain evidence="2 3">104</strain>
    </source>
</reference>
<accession>A0A0H2ZYU8</accession>
<gene>
    <name evidence="2" type="ordered locus">MAV_4205</name>
</gene>
<proteinExistence type="predicted"/>
<name>A0A0H2ZYU8_MYCA1</name>
<dbReference type="AlphaFoldDB" id="A0A0H2ZYU8"/>
<dbReference type="KEGG" id="mav:MAV_4205"/>
<sequence>MNRDVKNTQQLDEISGIGSRTRANVEDNIIDSGSTHWSRYFQVETHAEGVSNRHLAPAGSLRR</sequence>
<feature type="region of interest" description="Disordered" evidence="1">
    <location>
        <begin position="1"/>
        <end position="20"/>
    </location>
</feature>